<keyword evidence="3" id="KW-0285">Flavoprotein</keyword>
<organism evidence="9 10">
    <name type="scientific">Mycena alexandri</name>
    <dbReference type="NCBI Taxonomy" id="1745969"/>
    <lineage>
        <taxon>Eukaryota</taxon>
        <taxon>Fungi</taxon>
        <taxon>Dikarya</taxon>
        <taxon>Basidiomycota</taxon>
        <taxon>Agaricomycotina</taxon>
        <taxon>Agaricomycetes</taxon>
        <taxon>Agaricomycetidae</taxon>
        <taxon>Agaricales</taxon>
        <taxon>Marasmiineae</taxon>
        <taxon>Mycenaceae</taxon>
        <taxon>Mycena</taxon>
    </lineage>
</organism>
<comment type="caution">
    <text evidence="9">The sequence shown here is derived from an EMBL/GenBank/DDBJ whole genome shotgun (WGS) entry which is preliminary data.</text>
</comment>
<evidence type="ECO:0000256" key="2">
    <source>
        <dbReference type="ARBA" id="ARBA00010790"/>
    </source>
</evidence>
<dbReference type="Gene3D" id="3.30.560.10">
    <property type="entry name" value="Glucose Oxidase, domain 3"/>
    <property type="match status" value="1"/>
</dbReference>
<dbReference type="GO" id="GO:0016614">
    <property type="term" value="F:oxidoreductase activity, acting on CH-OH group of donors"/>
    <property type="evidence" value="ECO:0007669"/>
    <property type="project" value="InterPro"/>
</dbReference>
<protein>
    <submittedName>
        <fullName evidence="9">Pyranose dehydrogenase</fullName>
    </submittedName>
</protein>
<accession>A0AAD6SIL0</accession>
<proteinExistence type="inferred from homology"/>
<comment type="similarity">
    <text evidence="2">Belongs to the GMC oxidoreductase family.</text>
</comment>
<dbReference type="GO" id="GO:0050660">
    <property type="term" value="F:flavin adenine dinucleotide binding"/>
    <property type="evidence" value="ECO:0007669"/>
    <property type="project" value="InterPro"/>
</dbReference>
<dbReference type="InterPro" id="IPR007867">
    <property type="entry name" value="GMC_OxRtase_C"/>
</dbReference>
<keyword evidence="4 6" id="KW-0274">FAD</keyword>
<reference evidence="9" key="1">
    <citation type="submission" date="2023-03" db="EMBL/GenBank/DDBJ databases">
        <title>Massive genome expansion in bonnet fungi (Mycena s.s.) driven by repeated elements and novel gene families across ecological guilds.</title>
        <authorList>
            <consortium name="Lawrence Berkeley National Laboratory"/>
            <person name="Harder C.B."/>
            <person name="Miyauchi S."/>
            <person name="Viragh M."/>
            <person name="Kuo A."/>
            <person name="Thoen E."/>
            <person name="Andreopoulos B."/>
            <person name="Lu D."/>
            <person name="Skrede I."/>
            <person name="Drula E."/>
            <person name="Henrissat B."/>
            <person name="Morin E."/>
            <person name="Kohler A."/>
            <person name="Barry K."/>
            <person name="LaButti K."/>
            <person name="Morin E."/>
            <person name="Salamov A."/>
            <person name="Lipzen A."/>
            <person name="Mereny Z."/>
            <person name="Hegedus B."/>
            <person name="Baldrian P."/>
            <person name="Stursova M."/>
            <person name="Weitz H."/>
            <person name="Taylor A."/>
            <person name="Grigoriev I.V."/>
            <person name="Nagy L.G."/>
            <person name="Martin F."/>
            <person name="Kauserud H."/>
        </authorList>
    </citation>
    <scope>NUCLEOTIDE SEQUENCE</scope>
    <source>
        <strain evidence="9">CBHHK200</strain>
    </source>
</reference>
<comment type="cofactor">
    <cofactor evidence="1 6">
        <name>FAD</name>
        <dbReference type="ChEBI" id="CHEBI:57692"/>
    </cofactor>
</comment>
<gene>
    <name evidence="9" type="ORF">C8F04DRAFT_1009326</name>
</gene>
<feature type="signal peptide" evidence="7">
    <location>
        <begin position="1"/>
        <end position="17"/>
    </location>
</feature>
<dbReference type="SUPFAM" id="SSF54373">
    <property type="entry name" value="FAD-linked reductases, C-terminal domain"/>
    <property type="match status" value="1"/>
</dbReference>
<evidence type="ECO:0000259" key="8">
    <source>
        <dbReference type="PROSITE" id="PS00624"/>
    </source>
</evidence>
<dbReference type="SUPFAM" id="SSF51905">
    <property type="entry name" value="FAD/NAD(P)-binding domain"/>
    <property type="match status" value="1"/>
</dbReference>
<evidence type="ECO:0000256" key="1">
    <source>
        <dbReference type="ARBA" id="ARBA00001974"/>
    </source>
</evidence>
<feature type="binding site" evidence="6">
    <location>
        <position position="260"/>
    </location>
    <ligand>
        <name>FAD</name>
        <dbReference type="ChEBI" id="CHEBI:57692"/>
    </ligand>
</feature>
<evidence type="ECO:0000256" key="3">
    <source>
        <dbReference type="ARBA" id="ARBA00022630"/>
    </source>
</evidence>
<evidence type="ECO:0000256" key="7">
    <source>
        <dbReference type="SAM" id="SignalP"/>
    </source>
</evidence>
<dbReference type="Proteomes" id="UP001218188">
    <property type="component" value="Unassembled WGS sequence"/>
</dbReference>
<evidence type="ECO:0000256" key="4">
    <source>
        <dbReference type="ARBA" id="ARBA00022827"/>
    </source>
</evidence>
<evidence type="ECO:0000313" key="9">
    <source>
        <dbReference type="EMBL" id="KAJ7026142.1"/>
    </source>
</evidence>
<dbReference type="EMBL" id="JARJCM010000143">
    <property type="protein sequence ID" value="KAJ7026142.1"/>
    <property type="molecule type" value="Genomic_DNA"/>
</dbReference>
<dbReference type="InterPro" id="IPR000172">
    <property type="entry name" value="GMC_OxRdtase_N"/>
</dbReference>
<feature type="non-terminal residue" evidence="9">
    <location>
        <position position="588"/>
    </location>
</feature>
<dbReference type="PIRSF" id="PIRSF000137">
    <property type="entry name" value="Alcohol_oxidase"/>
    <property type="match status" value="1"/>
</dbReference>
<dbReference type="AlphaFoldDB" id="A0AAD6SIL0"/>
<dbReference type="PROSITE" id="PS00624">
    <property type="entry name" value="GMC_OXRED_2"/>
    <property type="match status" value="1"/>
</dbReference>
<keyword evidence="7" id="KW-0732">Signal</keyword>
<dbReference type="InterPro" id="IPR036188">
    <property type="entry name" value="FAD/NAD-bd_sf"/>
</dbReference>
<evidence type="ECO:0000313" key="10">
    <source>
        <dbReference type="Proteomes" id="UP001218188"/>
    </source>
</evidence>
<evidence type="ECO:0000256" key="6">
    <source>
        <dbReference type="PIRSR" id="PIRSR000137-2"/>
    </source>
</evidence>
<name>A0AAD6SIL0_9AGAR</name>
<feature type="active site" description="Proton acceptor" evidence="5">
    <location>
        <position position="567"/>
    </location>
</feature>
<keyword evidence="10" id="KW-1185">Reference proteome</keyword>
<evidence type="ECO:0000256" key="5">
    <source>
        <dbReference type="PIRSR" id="PIRSR000137-1"/>
    </source>
</evidence>
<dbReference type="PANTHER" id="PTHR11552:SF147">
    <property type="entry name" value="CHOLINE DEHYDROGENASE, MITOCHONDRIAL"/>
    <property type="match status" value="1"/>
</dbReference>
<feature type="domain" description="Glucose-methanol-choline oxidoreductase N-terminal" evidence="8">
    <location>
        <begin position="301"/>
        <end position="315"/>
    </location>
</feature>
<feature type="chain" id="PRO_5042213805" evidence="7">
    <location>
        <begin position="18"/>
        <end position="588"/>
    </location>
</feature>
<dbReference type="Pfam" id="PF05199">
    <property type="entry name" value="GMC_oxred_C"/>
    <property type="match status" value="1"/>
</dbReference>
<dbReference type="PANTHER" id="PTHR11552">
    <property type="entry name" value="GLUCOSE-METHANOL-CHOLINE GMC OXIDOREDUCTASE"/>
    <property type="match status" value="1"/>
</dbReference>
<dbReference type="Pfam" id="PF00732">
    <property type="entry name" value="GMC_oxred_N"/>
    <property type="match status" value="1"/>
</dbReference>
<sequence length="588" mass="62357">MLALLFFFCAFAVGCHAKIYTTVSELPGLVFDFIVVGGGTAGSVVANRLTENPNFSVLVLEAGPTNEDVVDSEAPFLVVDMLSHPIWSWNYSTTPQTGLNGRVIPYARAHILGGCSSHNGMYYTRGSRDDFQRYAALTGDAGWSWDSLLPYFFKNERWTEPADGHDTRGQFDPRVHGTHGLTSVSLTGFSYPASARVIQTTAEQPDIFPFNLDSNSGSPLGVSWLQETIGGGERSSAATAYLGPLFQQRPNLHILLNARVLRLLANTTNAGVAFHSVEFSQDQSAPPSTVRARNEIVLSAGAIGTPSLLQLSGVGNATALRALGLDPLLDLPSVGQNSSDHPVLSATWAVSGNETEESVRQNATRFEEAFAEWNSSRTGPFTAIGVTHVGWSRLDAEQLAQFGDPSAGPATPHVELMFTAGSFGGFMPGHFFSIGVATVAPASRGTVMINTTDPFAPPLIDPGFLTDEFDVVALREGIKLARQFVTAPAWTGYILNPVGPLANASSDADLDAVVRAQAGSSSHLVGTAGMSTRGAGYGVVDPDLRVKGTRGLRVVDASVLPIVPSGHSQAPVYAIAERGADLIKAAWL</sequence>
<feature type="active site" description="Proton donor" evidence="5">
    <location>
        <position position="523"/>
    </location>
</feature>
<dbReference type="Gene3D" id="3.50.50.60">
    <property type="entry name" value="FAD/NAD(P)-binding domain"/>
    <property type="match status" value="1"/>
</dbReference>
<dbReference type="InterPro" id="IPR012132">
    <property type="entry name" value="GMC_OxRdtase"/>
</dbReference>